<protein>
    <submittedName>
        <fullName evidence="1">Uncharacterized protein</fullName>
    </submittedName>
</protein>
<dbReference type="AlphaFoldDB" id="A0A0K1RU86"/>
<accession>A0A0K1RU86</accession>
<sequence>MEVLAIGVDGNHWVAKSKALLQLFLGELTNLIFLPVG</sequence>
<dbReference type="EMBL" id="CP011339">
    <property type="protein sequence ID" value="AKV65266.1"/>
    <property type="molecule type" value="Genomic_DNA"/>
</dbReference>
<dbReference type="PATRIC" id="fig|1638788.3.peg.23"/>
<evidence type="ECO:0000313" key="1">
    <source>
        <dbReference type="EMBL" id="AKV65266.1"/>
    </source>
</evidence>
<reference evidence="1 2" key="1">
    <citation type="journal article" date="2016" name="Stand. Genomic Sci.">
        <title>Complete genome sequence and genomic characterization of Microcystis panniformis FACHB 1757 by third-generation sequencing.</title>
        <authorList>
            <person name="Zhang J.Y."/>
            <person name="Guan R."/>
            <person name="Zhang H.J."/>
            <person name="Li H."/>
            <person name="Xiao P."/>
            <person name="Yu G.L."/>
            <person name="Du L."/>
            <person name="Cao D.M."/>
            <person name="Zhu B.C."/>
            <person name="Li R.H."/>
            <person name="Lu Z.H."/>
        </authorList>
    </citation>
    <scope>NUCLEOTIDE SEQUENCE [LARGE SCALE GENOMIC DNA]</scope>
    <source>
        <strain evidence="1 2">FACHB-1757</strain>
    </source>
</reference>
<dbReference type="KEGG" id="mpk:VL20_19"/>
<keyword evidence="2" id="KW-1185">Reference proteome</keyword>
<dbReference type="Proteomes" id="UP000068167">
    <property type="component" value="Chromosome"/>
</dbReference>
<proteinExistence type="predicted"/>
<name>A0A0K1RU86_9CHRO</name>
<evidence type="ECO:0000313" key="2">
    <source>
        <dbReference type="Proteomes" id="UP000068167"/>
    </source>
</evidence>
<organism evidence="1 2">
    <name type="scientific">Microcystis panniformis FACHB-1757</name>
    <dbReference type="NCBI Taxonomy" id="1638788"/>
    <lineage>
        <taxon>Bacteria</taxon>
        <taxon>Bacillati</taxon>
        <taxon>Cyanobacteriota</taxon>
        <taxon>Cyanophyceae</taxon>
        <taxon>Oscillatoriophycideae</taxon>
        <taxon>Chroococcales</taxon>
        <taxon>Microcystaceae</taxon>
        <taxon>Microcystis</taxon>
    </lineage>
</organism>
<gene>
    <name evidence="1" type="ORF">VL20_19</name>
</gene>